<dbReference type="OrthoDB" id="9800897at2"/>
<feature type="modified residue" description="4-aspartylphosphate" evidence="2">
    <location>
        <position position="52"/>
    </location>
</feature>
<evidence type="ECO:0000256" key="2">
    <source>
        <dbReference type="PROSITE-ProRule" id="PRU00169"/>
    </source>
</evidence>
<dbReference type="SMART" id="SM00448">
    <property type="entry name" value="REC"/>
    <property type="match status" value="1"/>
</dbReference>
<organism evidence="4 5">
    <name type="scientific">Paraburkholderia guartelaensis</name>
    <dbReference type="NCBI Taxonomy" id="2546446"/>
    <lineage>
        <taxon>Bacteria</taxon>
        <taxon>Pseudomonadati</taxon>
        <taxon>Pseudomonadota</taxon>
        <taxon>Betaproteobacteria</taxon>
        <taxon>Burkholderiales</taxon>
        <taxon>Burkholderiaceae</taxon>
        <taxon>Paraburkholderia</taxon>
    </lineage>
</organism>
<sequence length="150" mass="16701">MANVLFVDDDPENVWPLALALESQGHRVSVVTDAGAAMAFMRREFVQCLITDYQMPDVDGIRLCQMVRAWPVFSGLPIVLLSAAPEPEGCPRCWSRFLRKPVQVTLLIEAVDAYIAERLTVARSRCRHAAGRFQYLGAPRWAPVNTTCGP</sequence>
<dbReference type="EMBL" id="SMOD01000044">
    <property type="protein sequence ID" value="TDG03247.1"/>
    <property type="molecule type" value="Genomic_DNA"/>
</dbReference>
<dbReference type="RefSeq" id="WP_133188721.1">
    <property type="nucleotide sequence ID" value="NZ_SMOD01000044.1"/>
</dbReference>
<dbReference type="Gene3D" id="3.40.50.2300">
    <property type="match status" value="1"/>
</dbReference>
<name>A0A4R5L5L4_9BURK</name>
<accession>A0A4R5L5L4</accession>
<dbReference type="GO" id="GO:0000160">
    <property type="term" value="P:phosphorelay signal transduction system"/>
    <property type="evidence" value="ECO:0007669"/>
    <property type="project" value="InterPro"/>
</dbReference>
<protein>
    <submittedName>
        <fullName evidence="4">Response regulator</fullName>
    </submittedName>
</protein>
<dbReference type="InterPro" id="IPR011006">
    <property type="entry name" value="CheY-like_superfamily"/>
</dbReference>
<evidence type="ECO:0000256" key="1">
    <source>
        <dbReference type="ARBA" id="ARBA00022553"/>
    </source>
</evidence>
<dbReference type="Proteomes" id="UP000295606">
    <property type="component" value="Unassembled WGS sequence"/>
</dbReference>
<evidence type="ECO:0000313" key="4">
    <source>
        <dbReference type="EMBL" id="TDG03247.1"/>
    </source>
</evidence>
<evidence type="ECO:0000259" key="3">
    <source>
        <dbReference type="PROSITE" id="PS50110"/>
    </source>
</evidence>
<gene>
    <name evidence="4" type="ORF">E1N52_35790</name>
</gene>
<dbReference type="SUPFAM" id="SSF52172">
    <property type="entry name" value="CheY-like"/>
    <property type="match status" value="1"/>
</dbReference>
<dbReference type="InterPro" id="IPR050595">
    <property type="entry name" value="Bact_response_regulator"/>
</dbReference>
<reference evidence="4 5" key="1">
    <citation type="submission" date="2019-03" db="EMBL/GenBank/DDBJ databases">
        <title>Paraburkholderia sp. isolated from native Mimosa gymnas in Guartela State Park, Brazil.</title>
        <authorList>
            <person name="Paulitsch F."/>
            <person name="Hungria M."/>
            <person name="Delamuta J.R.M."/>
            <person name="Ribeiro R.A."/>
            <person name="Dall'Agnol R."/>
            <person name="Silva J.S.B."/>
        </authorList>
    </citation>
    <scope>NUCLEOTIDE SEQUENCE [LARGE SCALE GENOMIC DNA]</scope>
    <source>
        <strain evidence="4 5">CNPSo 3008</strain>
    </source>
</reference>
<dbReference type="Pfam" id="PF00072">
    <property type="entry name" value="Response_reg"/>
    <property type="match status" value="1"/>
</dbReference>
<dbReference type="AlphaFoldDB" id="A0A4R5L5L4"/>
<dbReference type="CDD" id="cd00156">
    <property type="entry name" value="REC"/>
    <property type="match status" value="1"/>
</dbReference>
<evidence type="ECO:0000313" key="5">
    <source>
        <dbReference type="Proteomes" id="UP000295606"/>
    </source>
</evidence>
<dbReference type="PANTHER" id="PTHR44591">
    <property type="entry name" value="STRESS RESPONSE REGULATOR PROTEIN 1"/>
    <property type="match status" value="1"/>
</dbReference>
<proteinExistence type="predicted"/>
<feature type="domain" description="Response regulatory" evidence="3">
    <location>
        <begin position="3"/>
        <end position="115"/>
    </location>
</feature>
<keyword evidence="1 2" id="KW-0597">Phosphoprotein</keyword>
<dbReference type="PANTHER" id="PTHR44591:SF3">
    <property type="entry name" value="RESPONSE REGULATORY DOMAIN-CONTAINING PROTEIN"/>
    <property type="match status" value="1"/>
</dbReference>
<comment type="caution">
    <text evidence="4">The sequence shown here is derived from an EMBL/GenBank/DDBJ whole genome shotgun (WGS) entry which is preliminary data.</text>
</comment>
<dbReference type="InterPro" id="IPR001789">
    <property type="entry name" value="Sig_transdc_resp-reg_receiver"/>
</dbReference>
<dbReference type="PROSITE" id="PS50110">
    <property type="entry name" value="RESPONSE_REGULATORY"/>
    <property type="match status" value="1"/>
</dbReference>